<dbReference type="KEGG" id="rga:RGR602_CH01223"/>
<accession>A0A0B4X072</accession>
<dbReference type="AlphaFoldDB" id="A0A0B4X072"/>
<dbReference type="HOGENOM" id="CLU_196817_0_0_5"/>
<sequence>MNASFRPIHCGFETLRLASDPARTTQGYSRLGFATNEQMIARGTGIGGRTTRPSAIFVDFQEY</sequence>
<name>A0A0B4X072_9HYPH</name>
<dbReference type="Proteomes" id="UP000031368">
    <property type="component" value="Chromosome"/>
</dbReference>
<dbReference type="RefSeq" id="WP_022714581.1">
    <property type="nucleotide sequence ID" value="NZ_CP006877.1"/>
</dbReference>
<dbReference type="EMBL" id="CP006877">
    <property type="protein sequence ID" value="AJD40581.1"/>
    <property type="molecule type" value="Genomic_DNA"/>
</dbReference>
<organism evidence="1 2">
    <name type="scientific">Rhizobium gallicum bv. gallicum R602sp</name>
    <dbReference type="NCBI Taxonomy" id="1041138"/>
    <lineage>
        <taxon>Bacteria</taxon>
        <taxon>Pseudomonadati</taxon>
        <taxon>Pseudomonadota</taxon>
        <taxon>Alphaproteobacteria</taxon>
        <taxon>Hyphomicrobiales</taxon>
        <taxon>Rhizobiaceae</taxon>
        <taxon>Rhizobium/Agrobacterium group</taxon>
        <taxon>Rhizobium</taxon>
    </lineage>
</organism>
<reference evidence="1 2" key="1">
    <citation type="submission" date="2013-11" db="EMBL/GenBank/DDBJ databases">
        <title>Complete genome sequence of Rhizobium gallicum bv. gallicum R602.</title>
        <authorList>
            <person name="Bustos P."/>
            <person name="Santamaria R.I."/>
            <person name="Lozano L."/>
            <person name="Acosta J.L."/>
            <person name="Ormeno-Orrillo E."/>
            <person name="Rogel M.A."/>
            <person name="Romero D."/>
            <person name="Cevallos M.A."/>
            <person name="Martinez-Romero E."/>
            <person name="Gonzalez V."/>
        </authorList>
    </citation>
    <scope>NUCLEOTIDE SEQUENCE [LARGE SCALE GENOMIC DNA]</scope>
    <source>
        <strain evidence="1 2">R602</strain>
    </source>
</reference>
<proteinExistence type="predicted"/>
<evidence type="ECO:0000313" key="1">
    <source>
        <dbReference type="EMBL" id="AJD40581.1"/>
    </source>
</evidence>
<evidence type="ECO:0000313" key="2">
    <source>
        <dbReference type="Proteomes" id="UP000031368"/>
    </source>
</evidence>
<keyword evidence="2" id="KW-1185">Reference proteome</keyword>
<gene>
    <name evidence="1" type="ORF">RGR602_CH01223</name>
</gene>
<protein>
    <submittedName>
        <fullName evidence="1">Uncharacterized protein</fullName>
    </submittedName>
</protein>